<gene>
    <name evidence="2" type="primary">eIF3-S7</name>
    <name evidence="2" type="ORF">SNEC2469_LOCUS27458</name>
</gene>
<comment type="caution">
    <text evidence="2">The sequence shown here is derived from an EMBL/GenBank/DDBJ whole genome shotgun (WGS) entry which is preliminary data.</text>
</comment>
<name>A0A813AEQ1_9DINO</name>
<dbReference type="Proteomes" id="UP000601435">
    <property type="component" value="Unassembled WGS sequence"/>
</dbReference>
<feature type="non-terminal residue" evidence="2">
    <location>
        <position position="748"/>
    </location>
</feature>
<dbReference type="InterPro" id="IPR029063">
    <property type="entry name" value="SAM-dependent_MTases_sf"/>
</dbReference>
<protein>
    <submittedName>
        <fullName evidence="2">eIF3-S7 protein</fullName>
    </submittedName>
</protein>
<accession>A0A813AEQ1</accession>
<feature type="compositionally biased region" description="Low complexity" evidence="1">
    <location>
        <begin position="94"/>
        <end position="104"/>
    </location>
</feature>
<feature type="compositionally biased region" description="Basic and acidic residues" evidence="1">
    <location>
        <begin position="109"/>
        <end position="123"/>
    </location>
</feature>
<feature type="compositionally biased region" description="Basic and acidic residues" evidence="1">
    <location>
        <begin position="62"/>
        <end position="79"/>
    </location>
</feature>
<evidence type="ECO:0000313" key="3">
    <source>
        <dbReference type="Proteomes" id="UP000601435"/>
    </source>
</evidence>
<dbReference type="SUPFAM" id="SSF53335">
    <property type="entry name" value="S-adenosyl-L-methionine-dependent methyltransferases"/>
    <property type="match status" value="1"/>
</dbReference>
<dbReference type="AlphaFoldDB" id="A0A813AEQ1"/>
<evidence type="ECO:0000313" key="2">
    <source>
        <dbReference type="EMBL" id="CAE7863635.1"/>
    </source>
</evidence>
<feature type="region of interest" description="Disordered" evidence="1">
    <location>
        <begin position="13"/>
        <end position="140"/>
    </location>
</feature>
<dbReference type="EMBL" id="CAJNJA010057866">
    <property type="protein sequence ID" value="CAE7863635.1"/>
    <property type="molecule type" value="Genomic_DNA"/>
</dbReference>
<organism evidence="2 3">
    <name type="scientific">Symbiodinium necroappetens</name>
    <dbReference type="NCBI Taxonomy" id="1628268"/>
    <lineage>
        <taxon>Eukaryota</taxon>
        <taxon>Sar</taxon>
        <taxon>Alveolata</taxon>
        <taxon>Dinophyceae</taxon>
        <taxon>Suessiales</taxon>
        <taxon>Symbiodiniaceae</taxon>
        <taxon>Symbiodinium</taxon>
    </lineage>
</organism>
<feature type="region of interest" description="Disordered" evidence="1">
    <location>
        <begin position="357"/>
        <end position="378"/>
    </location>
</feature>
<keyword evidence="3" id="KW-1185">Reference proteome</keyword>
<sequence>MNDVATWQEVIITHAVPPRRPPALPPADPGNAAAEDYDDPGASTWGGGNRRKRRRPGKPKGKGRDGKDQDQPKKTDAAHQQDQTWWSTRGGGKQQQHQQQQTWWGHGGADQRHQHPDGNDRPWKRPGAGKGVPDQPPKKLRLSARVPSGAEVIVMPAFDGVGAAPWLAWDLIGEPRAIFAWEVDRAAIQVADYHIPGIRHRGDITEDTPEDIAAEDFSRVGDRDGHAGNRGYLFNFTAEFLDGLRRRLAPRRFGFLVENVEMTPADAAEASKQLGCQPIFADAADFGWIGRPRLWWTSIDWDEVTHDPSTAERWTWVLHRRWDRLRLDSPRAAPDSFDLDGLKFSDAVASGRIRLPCSTTPAADERGRPPPRSMRGKVTTDVQQRWLQDSRQFAPWHYQREAMLADDQGKLVVLTPVAKEQLHHMPKNFTARTAQGDLEPRTRHRLLGNGWHWGVARRLLLALLVHTAASLPQATAIPVAPQTSTIQWVAALWGPGGPPMGPAPAKPSMAHLQDLDEEAHWQASWALQHPLATPPPMEPAWELLLGLRRTWKHDLVRIRREVIAEVHLLIDDLDEESRSWLAARPSWVRATYSTPDKPAPTQVLAFLELLRRLGYPDLTALTEDMTDGFQMLGEIRPGPGWRRREDGKYQNPVPIANLIATNADYVRKKVNTARVDEHSEKLLLELIAEKRLGRVIGPTRPPEWLRGVQATAVADHQDVDTVNEPPPGDTFFAASFPVCQTDENGELK</sequence>
<evidence type="ECO:0000256" key="1">
    <source>
        <dbReference type="SAM" id="MobiDB-lite"/>
    </source>
</evidence>
<reference evidence="2" key="1">
    <citation type="submission" date="2021-02" db="EMBL/GenBank/DDBJ databases">
        <authorList>
            <person name="Dougan E. K."/>
            <person name="Rhodes N."/>
            <person name="Thang M."/>
            <person name="Chan C."/>
        </authorList>
    </citation>
    <scope>NUCLEOTIDE SEQUENCE</scope>
</reference>
<dbReference type="Gene3D" id="3.40.50.150">
    <property type="entry name" value="Vaccinia Virus protein VP39"/>
    <property type="match status" value="1"/>
</dbReference>
<dbReference type="OrthoDB" id="428819at2759"/>
<feature type="compositionally biased region" description="Pro residues" evidence="1">
    <location>
        <begin position="18"/>
        <end position="28"/>
    </location>
</feature>
<feature type="compositionally biased region" description="Basic residues" evidence="1">
    <location>
        <begin position="49"/>
        <end position="61"/>
    </location>
</feature>
<proteinExistence type="predicted"/>